<evidence type="ECO:0000256" key="1">
    <source>
        <dbReference type="SAM" id="Phobius"/>
    </source>
</evidence>
<dbReference type="AlphaFoldDB" id="A0A1M7ZCB4"/>
<gene>
    <name evidence="2" type="ORF">SAMN02745172_01060</name>
</gene>
<dbReference type="InterPro" id="IPR006747">
    <property type="entry name" value="DUF599"/>
</dbReference>
<dbReference type="Pfam" id="PF04654">
    <property type="entry name" value="DUF599"/>
    <property type="match status" value="1"/>
</dbReference>
<sequence>MPSFSLLDYLALGWFVIGWLVYGTLIDYSPWTRETLSETMREERRRWMRMMATRENRIVDASIMSGLQNGTAFFASTAVLAIGGALALLNSTDRLIQIFSDLAVPTPAARQIWEAKGIGLLLIYSYAFFKFGWSYRLFNYASILMGAVPPPKEVDTPAGWAAVERAAAMANAAGHQFKLGLRAFFLSIGFLGWLAGPVAFFVATTLILYVQARRQFWSASHHAARLTEAPPDHKRP</sequence>
<reference evidence="2 3" key="1">
    <citation type="submission" date="2016-12" db="EMBL/GenBank/DDBJ databases">
        <authorList>
            <person name="Song W.-J."/>
            <person name="Kurnit D.M."/>
        </authorList>
    </citation>
    <scope>NUCLEOTIDE SEQUENCE [LARGE SCALE GENOMIC DNA]</scope>
    <source>
        <strain evidence="2 3">DSM 19599</strain>
    </source>
</reference>
<feature type="transmembrane region" description="Helical" evidence="1">
    <location>
        <begin position="72"/>
        <end position="89"/>
    </location>
</feature>
<proteinExistence type="predicted"/>
<accession>A0A1M7ZCB4</accession>
<evidence type="ECO:0000313" key="3">
    <source>
        <dbReference type="Proteomes" id="UP000186406"/>
    </source>
</evidence>
<keyword evidence="1" id="KW-1133">Transmembrane helix</keyword>
<dbReference type="EMBL" id="FRXO01000002">
    <property type="protein sequence ID" value="SHO62482.1"/>
    <property type="molecule type" value="Genomic_DNA"/>
</dbReference>
<name>A0A1M7ZCB4_9HYPH</name>
<protein>
    <submittedName>
        <fullName evidence="2">Uncharacterized membrane protein</fullName>
    </submittedName>
</protein>
<keyword evidence="3" id="KW-1185">Reference proteome</keyword>
<feature type="transmembrane region" description="Helical" evidence="1">
    <location>
        <begin position="184"/>
        <end position="210"/>
    </location>
</feature>
<feature type="transmembrane region" description="Helical" evidence="1">
    <location>
        <begin position="117"/>
        <end position="135"/>
    </location>
</feature>
<dbReference type="Proteomes" id="UP000186406">
    <property type="component" value="Unassembled WGS sequence"/>
</dbReference>
<evidence type="ECO:0000313" key="2">
    <source>
        <dbReference type="EMBL" id="SHO62482.1"/>
    </source>
</evidence>
<dbReference type="PANTHER" id="PTHR31881">
    <property type="match status" value="1"/>
</dbReference>
<keyword evidence="1" id="KW-0812">Transmembrane</keyword>
<dbReference type="RefSeq" id="WP_073626339.1">
    <property type="nucleotide sequence ID" value="NZ_FRXO01000002.1"/>
</dbReference>
<organism evidence="2 3">
    <name type="scientific">Pseudoxanthobacter soli DSM 19599</name>
    <dbReference type="NCBI Taxonomy" id="1123029"/>
    <lineage>
        <taxon>Bacteria</taxon>
        <taxon>Pseudomonadati</taxon>
        <taxon>Pseudomonadota</taxon>
        <taxon>Alphaproteobacteria</taxon>
        <taxon>Hyphomicrobiales</taxon>
        <taxon>Segnochrobactraceae</taxon>
        <taxon>Pseudoxanthobacter</taxon>
    </lineage>
</organism>
<feature type="transmembrane region" description="Helical" evidence="1">
    <location>
        <begin position="7"/>
        <end position="26"/>
    </location>
</feature>
<dbReference type="PANTHER" id="PTHR31881:SF6">
    <property type="entry name" value="OS09G0494600 PROTEIN"/>
    <property type="match status" value="1"/>
</dbReference>
<keyword evidence="1" id="KW-0472">Membrane</keyword>